<dbReference type="SUPFAM" id="SSF48264">
    <property type="entry name" value="Cytochrome P450"/>
    <property type="match status" value="1"/>
</dbReference>
<dbReference type="EMBL" id="BRPK01000010">
    <property type="protein sequence ID" value="GLB41478.1"/>
    <property type="molecule type" value="Genomic_DNA"/>
</dbReference>
<dbReference type="PANTHER" id="PTHR46300">
    <property type="entry name" value="P450, PUTATIVE (EUROFUNG)-RELATED-RELATED"/>
    <property type="match status" value="1"/>
</dbReference>
<reference evidence="11" key="1">
    <citation type="submission" date="2022-07" db="EMBL/GenBank/DDBJ databases">
        <title>The genome of Lyophyllum shimeji provides insight into the initial evolution of ectomycorrhizal fungal genome.</title>
        <authorList>
            <person name="Kobayashi Y."/>
            <person name="Shibata T."/>
            <person name="Hirakawa H."/>
            <person name="Shigenobu S."/>
            <person name="Nishiyama T."/>
            <person name="Yamada A."/>
            <person name="Hasebe M."/>
            <person name="Kawaguchi M."/>
        </authorList>
    </citation>
    <scope>NUCLEOTIDE SEQUENCE</scope>
    <source>
        <strain evidence="11">AT787</strain>
    </source>
</reference>
<dbReference type="PRINTS" id="PR00463">
    <property type="entry name" value="EP450I"/>
</dbReference>
<evidence type="ECO:0000256" key="2">
    <source>
        <dbReference type="ARBA" id="ARBA00005179"/>
    </source>
</evidence>
<keyword evidence="5 9" id="KW-0479">Metal-binding</keyword>
<dbReference type="InterPro" id="IPR050364">
    <property type="entry name" value="Cytochrome_P450_fung"/>
</dbReference>
<evidence type="ECO:0000256" key="10">
    <source>
        <dbReference type="SAM" id="Phobius"/>
    </source>
</evidence>
<comment type="similarity">
    <text evidence="3">Belongs to the cytochrome P450 family.</text>
</comment>
<keyword evidence="6" id="KW-0560">Oxidoreductase</keyword>
<evidence type="ECO:0000256" key="3">
    <source>
        <dbReference type="ARBA" id="ARBA00010617"/>
    </source>
</evidence>
<name>A0A9P3PTV0_LYOSH</name>
<keyword evidence="8" id="KW-0503">Monooxygenase</keyword>
<dbReference type="GO" id="GO:0016705">
    <property type="term" value="F:oxidoreductase activity, acting on paired donors, with incorporation or reduction of molecular oxygen"/>
    <property type="evidence" value="ECO:0007669"/>
    <property type="project" value="InterPro"/>
</dbReference>
<protein>
    <submittedName>
        <fullName evidence="11">Cytochrome p450</fullName>
    </submittedName>
</protein>
<evidence type="ECO:0000256" key="1">
    <source>
        <dbReference type="ARBA" id="ARBA00001971"/>
    </source>
</evidence>
<feature type="binding site" description="axial binding residue" evidence="9">
    <location>
        <position position="437"/>
    </location>
    <ligand>
        <name>heme</name>
        <dbReference type="ChEBI" id="CHEBI:30413"/>
    </ligand>
    <ligandPart>
        <name>Fe</name>
        <dbReference type="ChEBI" id="CHEBI:18248"/>
    </ligandPart>
</feature>
<dbReference type="GO" id="GO:0005506">
    <property type="term" value="F:iron ion binding"/>
    <property type="evidence" value="ECO:0007669"/>
    <property type="project" value="InterPro"/>
</dbReference>
<dbReference type="Gene3D" id="1.10.630.10">
    <property type="entry name" value="Cytochrome P450"/>
    <property type="match status" value="1"/>
</dbReference>
<dbReference type="OrthoDB" id="2789670at2759"/>
<evidence type="ECO:0000313" key="11">
    <source>
        <dbReference type="EMBL" id="GLB41478.1"/>
    </source>
</evidence>
<dbReference type="InterPro" id="IPR036396">
    <property type="entry name" value="Cyt_P450_sf"/>
</dbReference>
<organism evidence="11 12">
    <name type="scientific">Lyophyllum shimeji</name>
    <name type="common">Hon-shimeji</name>
    <name type="synonym">Tricholoma shimeji</name>
    <dbReference type="NCBI Taxonomy" id="47721"/>
    <lineage>
        <taxon>Eukaryota</taxon>
        <taxon>Fungi</taxon>
        <taxon>Dikarya</taxon>
        <taxon>Basidiomycota</taxon>
        <taxon>Agaricomycotina</taxon>
        <taxon>Agaricomycetes</taxon>
        <taxon>Agaricomycetidae</taxon>
        <taxon>Agaricales</taxon>
        <taxon>Tricholomatineae</taxon>
        <taxon>Lyophyllaceae</taxon>
        <taxon>Lyophyllum</taxon>
    </lineage>
</organism>
<evidence type="ECO:0000256" key="4">
    <source>
        <dbReference type="ARBA" id="ARBA00022617"/>
    </source>
</evidence>
<dbReference type="PRINTS" id="PR00385">
    <property type="entry name" value="P450"/>
</dbReference>
<dbReference type="Proteomes" id="UP001063166">
    <property type="component" value="Unassembled WGS sequence"/>
</dbReference>
<comment type="pathway">
    <text evidence="2">Secondary metabolite biosynthesis.</text>
</comment>
<comment type="cofactor">
    <cofactor evidence="1 9">
        <name>heme</name>
        <dbReference type="ChEBI" id="CHEBI:30413"/>
    </cofactor>
</comment>
<sequence>MFEDANPVVLGLSGGLAILSLYLFSQQMRRNRSLPPGPRGLPIVGNMLDMPKEYEWQHWAKHKDIYGPISTVNVLSTRVIIINDLQTAIDLLENRSSIYSNRPTFPFAGEFIGWNKQMILSQYDERFRLMRKYFKAYVGTKSALIPHKNMQEMETKYFLARVLQNPTSVLEQIRRSAGSIFLKLSHGYTIETSGSDTLVELVENASKEFHTATLPGEWLIDSIPWMRYLPEWWPGQHFKKVGTVMREHNMEQALRPVEFVKRQMEKGVEYPSFTSTLLRRGLTATEAEIIPWGANAMYGGGTDTTTAALTTFILVMVLYPEVQKRAQEELDTVVGQGRLPGLDDRPRLPYMEALLNEVHRFHPIGPMGIPHCVTQDDYYNGMLIPKDSIVLVNLWLIAHNPEVYPDPHKFNPERFYNTDKPQLDPQTFVYGFGRRACPGRELANANMFLLMSMMLSVFNISKAKDENGVEITPKIEFGSGTVSHPKPFPFSITPRSKDAEAFVSSIFEDHPPPPSNAKELLDIYSWIWSLSATSFKGLVFTSPILRTFGLILRNHTNLRSIAALVPGKASIAATSN</sequence>
<keyword evidence="7 9" id="KW-0408">Iron</keyword>
<evidence type="ECO:0000256" key="9">
    <source>
        <dbReference type="PIRSR" id="PIRSR602401-1"/>
    </source>
</evidence>
<evidence type="ECO:0000256" key="8">
    <source>
        <dbReference type="ARBA" id="ARBA00023033"/>
    </source>
</evidence>
<dbReference type="GO" id="GO:0020037">
    <property type="term" value="F:heme binding"/>
    <property type="evidence" value="ECO:0007669"/>
    <property type="project" value="InterPro"/>
</dbReference>
<gene>
    <name evidence="11" type="ORF">LshimejAT787_1000780</name>
</gene>
<dbReference type="InterPro" id="IPR001128">
    <property type="entry name" value="Cyt_P450"/>
</dbReference>
<keyword evidence="10" id="KW-1133">Transmembrane helix</keyword>
<evidence type="ECO:0000313" key="12">
    <source>
        <dbReference type="Proteomes" id="UP001063166"/>
    </source>
</evidence>
<evidence type="ECO:0000256" key="7">
    <source>
        <dbReference type="ARBA" id="ARBA00023004"/>
    </source>
</evidence>
<keyword evidence="12" id="KW-1185">Reference proteome</keyword>
<evidence type="ECO:0000256" key="6">
    <source>
        <dbReference type="ARBA" id="ARBA00023002"/>
    </source>
</evidence>
<dbReference type="GO" id="GO:0004497">
    <property type="term" value="F:monooxygenase activity"/>
    <property type="evidence" value="ECO:0007669"/>
    <property type="project" value="UniProtKB-KW"/>
</dbReference>
<keyword evidence="10" id="KW-0472">Membrane</keyword>
<keyword evidence="10" id="KW-0812">Transmembrane</keyword>
<comment type="caution">
    <text evidence="11">The sequence shown here is derived from an EMBL/GenBank/DDBJ whole genome shotgun (WGS) entry which is preliminary data.</text>
</comment>
<dbReference type="InterPro" id="IPR002401">
    <property type="entry name" value="Cyt_P450_E_grp-I"/>
</dbReference>
<proteinExistence type="inferred from homology"/>
<dbReference type="PANTHER" id="PTHR46300:SF7">
    <property type="entry name" value="P450, PUTATIVE (EUROFUNG)-RELATED"/>
    <property type="match status" value="1"/>
</dbReference>
<dbReference type="AlphaFoldDB" id="A0A9P3PTV0"/>
<feature type="transmembrane region" description="Helical" evidence="10">
    <location>
        <begin position="6"/>
        <end position="24"/>
    </location>
</feature>
<accession>A0A9P3PTV0</accession>
<keyword evidence="4 9" id="KW-0349">Heme</keyword>
<evidence type="ECO:0000256" key="5">
    <source>
        <dbReference type="ARBA" id="ARBA00022723"/>
    </source>
</evidence>
<dbReference type="CDD" id="cd11065">
    <property type="entry name" value="CYP64-like"/>
    <property type="match status" value="1"/>
</dbReference>
<dbReference type="Pfam" id="PF00067">
    <property type="entry name" value="p450"/>
    <property type="match status" value="1"/>
</dbReference>